<evidence type="ECO:0000256" key="4">
    <source>
        <dbReference type="SAM" id="SignalP"/>
    </source>
</evidence>
<dbReference type="Pfam" id="PF12969">
    <property type="entry name" value="DUF3857"/>
    <property type="match status" value="1"/>
</dbReference>
<accession>A0AA41ZE23</accession>
<dbReference type="AlphaFoldDB" id="A0AA41ZE23"/>
<dbReference type="SUPFAM" id="SSF48452">
    <property type="entry name" value="TPR-like"/>
    <property type="match status" value="1"/>
</dbReference>
<dbReference type="RefSeq" id="WP_265271435.1">
    <property type="nucleotide sequence ID" value="NZ_JANFAV010000022.1"/>
</dbReference>
<dbReference type="Gene3D" id="1.25.40.10">
    <property type="entry name" value="Tetratricopeptide repeat domain"/>
    <property type="match status" value="2"/>
</dbReference>
<evidence type="ECO:0000256" key="1">
    <source>
        <dbReference type="ARBA" id="ARBA00022737"/>
    </source>
</evidence>
<dbReference type="EMBL" id="JANFAV010000022">
    <property type="protein sequence ID" value="MCW6537406.1"/>
    <property type="molecule type" value="Genomic_DNA"/>
</dbReference>
<dbReference type="PANTHER" id="PTHR44858:SF1">
    <property type="entry name" value="UDP-N-ACETYLGLUCOSAMINE--PEPTIDE N-ACETYLGLUCOSAMINYLTRANSFERASE SPINDLY-RELATED"/>
    <property type="match status" value="1"/>
</dbReference>
<dbReference type="Proteomes" id="UP001165565">
    <property type="component" value="Unassembled WGS sequence"/>
</dbReference>
<dbReference type="SUPFAM" id="SSF54001">
    <property type="entry name" value="Cysteine proteinases"/>
    <property type="match status" value="1"/>
</dbReference>
<feature type="signal peptide" evidence="4">
    <location>
        <begin position="1"/>
        <end position="19"/>
    </location>
</feature>
<evidence type="ECO:0000313" key="6">
    <source>
        <dbReference type="EMBL" id="MCW6537406.1"/>
    </source>
</evidence>
<feature type="chain" id="PRO_5041227812" evidence="4">
    <location>
        <begin position="20"/>
        <end position="927"/>
    </location>
</feature>
<organism evidence="6 7">
    <name type="scientific">Sphingomonas lycopersici</name>
    <dbReference type="NCBI Taxonomy" id="2951807"/>
    <lineage>
        <taxon>Bacteria</taxon>
        <taxon>Pseudomonadati</taxon>
        <taxon>Pseudomonadota</taxon>
        <taxon>Alphaproteobacteria</taxon>
        <taxon>Sphingomonadales</taxon>
        <taxon>Sphingomonadaceae</taxon>
        <taxon>Sphingomonas</taxon>
    </lineage>
</organism>
<comment type="caution">
    <text evidence="6">The sequence shown here is derived from an EMBL/GenBank/DDBJ whole genome shotgun (WGS) entry which is preliminary data.</text>
</comment>
<reference evidence="6" key="1">
    <citation type="submission" date="2022-06" db="EMBL/GenBank/DDBJ databases">
        <title>Sphingomonas sp. nov. isolated from rhizosphere soil of tomato.</title>
        <authorList>
            <person name="Dong H."/>
            <person name="Gao R."/>
        </authorList>
    </citation>
    <scope>NUCLEOTIDE SEQUENCE</scope>
    <source>
        <strain evidence="6">MMSM24</strain>
    </source>
</reference>
<dbReference type="InterPro" id="IPR050498">
    <property type="entry name" value="Ycf3"/>
</dbReference>
<feature type="domain" description="DUF3857" evidence="5">
    <location>
        <begin position="61"/>
        <end position="224"/>
    </location>
</feature>
<keyword evidence="2 3" id="KW-0802">TPR repeat</keyword>
<keyword evidence="1" id="KW-0677">Repeat</keyword>
<feature type="repeat" description="TPR" evidence="3">
    <location>
        <begin position="849"/>
        <end position="882"/>
    </location>
</feature>
<dbReference type="SMART" id="SM00028">
    <property type="entry name" value="TPR"/>
    <property type="match status" value="6"/>
</dbReference>
<proteinExistence type="predicted"/>
<protein>
    <submittedName>
        <fullName evidence="6">DUF3857 domain-containing protein</fullName>
    </submittedName>
</protein>
<sequence>MRRLPLFVVLLATSAIAHAGDKPLYQPMPDWVKPAPAIDATKLGDDAPMVLIFDNQQRLENGRAWSYMETATRAASAEALSSIGTIKIDWQPSQGDLIVHRAQIIRGAERIDLIKSGNPLTVLRREEGMEQRVLDGRLTATMPVEGLRVGDVLDVAFSVTRRDPTLKGDVQAFAPLLLAPLRVQFARARLSWPVGSDIKWKAYADGVAAQPVVEGGYKTLTVTMPLAKQPEMPDDAPARFAKLPLLEVTSFADWAAVSKVMAPLYATDGLIAPGSSLAAEVARIKTAESDPLKRAALALQLVQDKIRYLMLGMDTGNYVPQSPTRTWELRYGDCKAKTLLLLALLHEMGIEAEPVTAHSQLGDLVPSRLPSAAAFDHVLVRATINGETLWLDGTGAGARLADIRDTPPLGYVLPLRAAGAEPVRIALHAPARPDMTLTFSYDQGAGINLPAPFSATVTMKGAVAQLVRLAKTQGSQDDFEKLVNRMIANFDKNATLVSRDFSFDEAAGTATVTATGVAYPAWDRENERWRRPLYAAQTEFSPDRARTAWKDIPVKTDAPFYVMMRTRLRLPRAGFTIDGAKTEQAVLAGHAVDRSVTQEGEWIVATDKTTTSGVEIPVADIPAERRKVAAAKANSPRAIAPADYPSSWDEIAAARRDKKLDPILAVYTRQIRDRPDDRTSYTNRAWFLERVYDRKAAIADLDKALAIEPDADTYVKRARLYAALGNDDKALADAIEANRLDPSDDDALARLANSRADRGEKTAALDLIQERIDQGDKNKADYMSFKATLQMKFGDKDGAIETIDGAIGLKPADAGLLNTRCWLKGLGNVALDTALKDCTKAIALSDNSAQVLDSRAMIYFRMGRMDEALADLDSALAIAPDMAASLYMRGVIRRHSGKTKEGDSDLAAARTLSPRIDRDYSRYGIVP</sequence>
<dbReference type="Gene3D" id="3.10.620.30">
    <property type="match status" value="1"/>
</dbReference>
<feature type="repeat" description="TPR" evidence="3">
    <location>
        <begin position="711"/>
        <end position="744"/>
    </location>
</feature>
<dbReference type="InterPro" id="IPR038765">
    <property type="entry name" value="Papain-like_cys_pep_sf"/>
</dbReference>
<dbReference type="InterPro" id="IPR024618">
    <property type="entry name" value="DUF3857"/>
</dbReference>
<dbReference type="InterPro" id="IPR019734">
    <property type="entry name" value="TPR_rpt"/>
</dbReference>
<keyword evidence="4" id="KW-0732">Signal</keyword>
<evidence type="ECO:0000256" key="2">
    <source>
        <dbReference type="ARBA" id="ARBA00022803"/>
    </source>
</evidence>
<gene>
    <name evidence="6" type="ORF">NEE01_21720</name>
</gene>
<dbReference type="Gene3D" id="2.60.40.3140">
    <property type="match status" value="1"/>
</dbReference>
<dbReference type="PANTHER" id="PTHR44858">
    <property type="entry name" value="TETRATRICOPEPTIDE REPEAT PROTEIN 6"/>
    <property type="match status" value="1"/>
</dbReference>
<dbReference type="PROSITE" id="PS50005">
    <property type="entry name" value="TPR"/>
    <property type="match status" value="2"/>
</dbReference>
<keyword evidence="7" id="KW-1185">Reference proteome</keyword>
<evidence type="ECO:0000256" key="3">
    <source>
        <dbReference type="PROSITE-ProRule" id="PRU00339"/>
    </source>
</evidence>
<evidence type="ECO:0000313" key="7">
    <source>
        <dbReference type="Proteomes" id="UP001165565"/>
    </source>
</evidence>
<evidence type="ECO:0000259" key="5">
    <source>
        <dbReference type="Pfam" id="PF12969"/>
    </source>
</evidence>
<dbReference type="InterPro" id="IPR011990">
    <property type="entry name" value="TPR-like_helical_dom_sf"/>
</dbReference>
<name>A0AA41ZE23_9SPHN</name>
<dbReference type="Pfam" id="PF13181">
    <property type="entry name" value="TPR_8"/>
    <property type="match status" value="2"/>
</dbReference>